<dbReference type="InterPro" id="IPR001119">
    <property type="entry name" value="SLH_dom"/>
</dbReference>
<evidence type="ECO:0000313" key="3">
    <source>
        <dbReference type="Proteomes" id="UP001519887"/>
    </source>
</evidence>
<gene>
    <name evidence="2" type="ORF">K0U00_42475</name>
</gene>
<keyword evidence="3" id="KW-1185">Reference proteome</keyword>
<evidence type="ECO:0000259" key="1">
    <source>
        <dbReference type="Pfam" id="PF00395"/>
    </source>
</evidence>
<organism evidence="2 3">
    <name type="scientific">Paenibacillus sepulcri</name>
    <dbReference type="NCBI Taxonomy" id="359917"/>
    <lineage>
        <taxon>Bacteria</taxon>
        <taxon>Bacillati</taxon>
        <taxon>Bacillota</taxon>
        <taxon>Bacilli</taxon>
        <taxon>Bacillales</taxon>
        <taxon>Paenibacillaceae</taxon>
        <taxon>Paenibacillus</taxon>
    </lineage>
</organism>
<name>A0ABS7CIX8_9BACL</name>
<feature type="non-terminal residue" evidence="2">
    <location>
        <position position="251"/>
    </location>
</feature>
<reference evidence="2 3" key="1">
    <citation type="submission" date="2021-07" db="EMBL/GenBank/DDBJ databases">
        <title>Paenibacillus radiodurans sp. nov., isolated from the southeastern edge of Tengger Desert.</title>
        <authorList>
            <person name="Zhang G."/>
        </authorList>
    </citation>
    <scope>NUCLEOTIDE SEQUENCE [LARGE SCALE GENOMIC DNA]</scope>
    <source>
        <strain evidence="2 3">CCM 7311</strain>
    </source>
</reference>
<dbReference type="Pfam" id="PF00395">
    <property type="entry name" value="SLH"/>
    <property type="match status" value="1"/>
</dbReference>
<protein>
    <recommendedName>
        <fullName evidence="1">SLH domain-containing protein</fullName>
    </recommendedName>
</protein>
<accession>A0ABS7CIX8</accession>
<feature type="domain" description="SLH" evidence="1">
    <location>
        <begin position="214"/>
        <end position="251"/>
    </location>
</feature>
<evidence type="ECO:0000313" key="2">
    <source>
        <dbReference type="EMBL" id="MBW7460752.1"/>
    </source>
</evidence>
<comment type="caution">
    <text evidence="2">The sequence shown here is derived from an EMBL/GenBank/DDBJ whole genome shotgun (WGS) entry which is preliminary data.</text>
</comment>
<dbReference type="Proteomes" id="UP001519887">
    <property type="component" value="Unassembled WGS sequence"/>
</dbReference>
<proteinExistence type="predicted"/>
<sequence>MPDPGTDDSASDYTLDLIDPQGNKQTVKVNMERVKEGIVTLAAGEGGGRFQLTAELLNAIRTANPDSIVEFQLPAAAFKLPLGELDLQERLAAAGLEGSQWHLEVVAQQMDSSDEAGLNSGFQTDKLSQPVRFQLFIADGEGKSVPVTAFDSYVERTITVDKTDIPDSASAVWFDEQGEYRFAPATFEAANGQTTVTIKSKGTGTFALIQHPVSFPDMDQHWAEQAVNLLASKMVVQGRDAEGFDPKGAIT</sequence>
<dbReference type="EMBL" id="JAHZIK010002436">
    <property type="protein sequence ID" value="MBW7460752.1"/>
    <property type="molecule type" value="Genomic_DNA"/>
</dbReference>